<evidence type="ECO:0000313" key="1">
    <source>
        <dbReference type="EMBL" id="OBX29235.1"/>
    </source>
</evidence>
<evidence type="ECO:0000313" key="2">
    <source>
        <dbReference type="Proteomes" id="UP000185753"/>
    </source>
</evidence>
<name>A0A1A7RAE9_9GAMM</name>
<gene>
    <name evidence="1" type="ORF">A9J31_02845</name>
</gene>
<proteinExistence type="predicted"/>
<organism evidence="1 2">
    <name type="scientific">Acinetobacter gandensis</name>
    <dbReference type="NCBI Taxonomy" id="1443941"/>
    <lineage>
        <taxon>Bacteria</taxon>
        <taxon>Pseudomonadati</taxon>
        <taxon>Pseudomonadota</taxon>
        <taxon>Gammaproteobacteria</taxon>
        <taxon>Moraxellales</taxon>
        <taxon>Moraxellaceae</taxon>
        <taxon>Acinetobacter</taxon>
    </lineage>
</organism>
<keyword evidence="2" id="KW-1185">Reference proteome</keyword>
<dbReference type="AlphaFoldDB" id="A0A1A7RAE9"/>
<comment type="caution">
    <text evidence="1">The sequence shown here is derived from an EMBL/GenBank/DDBJ whole genome shotgun (WGS) entry which is preliminary data.</text>
</comment>
<reference evidence="2" key="1">
    <citation type="submission" date="2016-06" db="EMBL/GenBank/DDBJ databases">
        <authorList>
            <person name="Radolfova-Krizova L."/>
            <person name="Nemec A."/>
        </authorList>
    </citation>
    <scope>NUCLEOTIDE SEQUENCE [LARGE SCALE GENOMIC DNA]</scope>
    <source>
        <strain evidence="2">ANC 4275</strain>
    </source>
</reference>
<dbReference type="EMBL" id="LZDS01000012">
    <property type="protein sequence ID" value="OBX29235.1"/>
    <property type="molecule type" value="Genomic_DNA"/>
</dbReference>
<sequence length="61" mass="7396">MQISLWIPPHRATTYFWLFRLTHGGICNHCANIFKTRHLSDGFKFKLAKKNFYCIVFYSYY</sequence>
<accession>A0A1A7RAE9</accession>
<dbReference type="Proteomes" id="UP000185753">
    <property type="component" value="Unassembled WGS sequence"/>
</dbReference>
<protein>
    <submittedName>
        <fullName evidence="1">Uncharacterized protein</fullName>
    </submittedName>
</protein>